<reference evidence="5" key="1">
    <citation type="submission" date="2020-05" db="EMBL/GenBank/DDBJ databases">
        <title>Phylogenomic resolution of chytrid fungi.</title>
        <authorList>
            <person name="Stajich J.E."/>
            <person name="Amses K."/>
            <person name="Simmons R."/>
            <person name="Seto K."/>
            <person name="Myers J."/>
            <person name="Bonds A."/>
            <person name="Quandt C.A."/>
            <person name="Barry K."/>
            <person name="Liu P."/>
            <person name="Grigoriev I."/>
            <person name="Longcore J.E."/>
            <person name="James T.Y."/>
        </authorList>
    </citation>
    <scope>NUCLEOTIDE SEQUENCE</scope>
    <source>
        <strain evidence="5">JEL0379</strain>
    </source>
</reference>
<keyword evidence="6" id="KW-1185">Reference proteome</keyword>
<dbReference type="InterPro" id="IPR003692">
    <property type="entry name" value="Hydantoinase_B"/>
</dbReference>
<accession>A0AAD5XW22</accession>
<comment type="caution">
    <text evidence="5">The sequence shown here is derived from an EMBL/GenBank/DDBJ whole genome shotgun (WGS) entry which is preliminary data.</text>
</comment>
<dbReference type="InterPro" id="IPR002821">
    <property type="entry name" value="Hydantoinase_A"/>
</dbReference>
<evidence type="ECO:0000259" key="3">
    <source>
        <dbReference type="Pfam" id="PF02538"/>
    </source>
</evidence>
<dbReference type="Pfam" id="PF02538">
    <property type="entry name" value="Hydantoinase_B"/>
    <property type="match status" value="1"/>
</dbReference>
<organism evidence="5 6">
    <name type="scientific">Geranomyces variabilis</name>
    <dbReference type="NCBI Taxonomy" id="109894"/>
    <lineage>
        <taxon>Eukaryota</taxon>
        <taxon>Fungi</taxon>
        <taxon>Fungi incertae sedis</taxon>
        <taxon>Chytridiomycota</taxon>
        <taxon>Chytridiomycota incertae sedis</taxon>
        <taxon>Chytridiomycetes</taxon>
        <taxon>Spizellomycetales</taxon>
        <taxon>Powellomycetaceae</taxon>
        <taxon>Geranomyces</taxon>
    </lineage>
</organism>
<dbReference type="EMBL" id="JADGJQ010000001">
    <property type="protein sequence ID" value="KAJ3185459.1"/>
    <property type="molecule type" value="Genomic_DNA"/>
</dbReference>
<dbReference type="AlphaFoldDB" id="A0AAD5XW22"/>
<dbReference type="InterPro" id="IPR045079">
    <property type="entry name" value="Oxoprolinase-like"/>
</dbReference>
<sequence>MTLSASPPNRDIRVCIDRGGTFTDCIAFYPAADGSGRTETLIVKLLSVDPDSYSDAPREGIRRILENITGIPHPKDRPVDTSRIKLIRMGTTVATNALLERRGDPSALIITKGFKDLLHIGNQSRPKIFDLAIAIPDVLYKEVVEVNERVRLAGKTPDMSDASSKYERGITDEYVQILDALDVDQIKKELTAVHNRGIESVAICFMHSFTFPHHEKIVGELAKQIGFKNVTLSSEIMPTIKILPRAASAMADAYLTPGIQAYIEGFFEGFDEGVRDPSKVRVEFMQSDGGLAPVQDFSGYRAMLSGPAGGVVGYAMTSYYKAPVIGFDMGGTSTDVSRYNGSYEHVFESTTAGITIQAPQLDINTVAAGGGSRLFFRNGLFVVGPESAGADPGPACYRKGGPLTVTDANLLLGRLVPSHFPSIFGATQSEPLDPAASRKAFEKLTAEVNSSLAKRQMSVDEVAYGFINVANEAMCRPIRALTQAKGHAVSDHILACFGGAGGQHACAIARALGIKKILVHRHSSVLSAYGIALADVVHEVQEPAAHVLGSESLSEIERRLELLKQQCRQYLIDKGFSETDIDVEVYLNLRFQGTDHAMMTLQPADGDYRKAFSDHHQVEFGFTLQDRDILIDDLRVRGIGRSSVAEDAEQNVFEEVGSLQKRDARKPKEQLDVYWEGGRIPTFVYSVSELSPGDQITGPALLMDQNATIALEPLCRATMTSRHLYIETLDKDQDAQDSTAYDPIRLSVFAHRFMSVAEQMGTTLQKTAISTNIKERLDFSCALFGPDGGLVANAPHIPVHLGSMQEAIRWQLQNASFEDGDVLLSNHPSAGGSHLPDITVITPVFNETDHKISFFLASRGHHADIGGIRPGSMPPDSKELFQEGAAIKSFHLVKNGHFDQAGIVSLLVDEPAKHPGCTGSRSLNDCISDLKAQTAANNRGITLVRELIKEYGLKTVQAYMHYIRANAEGAVRTLLKDVAQKRGRTLVAQDHMDDGTPICVKVTIDEARGEATFDFEGTGSEVWGNTNAPRAITFSAIIYCLRCMISSDIPLNQGALKPVTILIPEGSLLSPTDGAAVVGGNVLTSQRVVDVIFRAFGACAASQGCCNNFTFGRGGPDGFGYYETIAGGSGAGPTWSGRGGTQVHMTNTRSTDPEILERRYPVLLREFGLRKGSGGVGANRGGDGCVRELEFLTTLEVSMLSERRVFAPYGAEGGGDGARGQNTLIRAKDGRRVNFGGKNATTVQSGDRLRIETPGGGGWGAPVGK</sequence>
<name>A0AAD5XW22_9FUNG</name>
<dbReference type="InterPro" id="IPR008040">
    <property type="entry name" value="Hydant_A_N"/>
</dbReference>
<evidence type="ECO:0008006" key="7">
    <source>
        <dbReference type="Google" id="ProtNLM"/>
    </source>
</evidence>
<dbReference type="GO" id="GO:0017168">
    <property type="term" value="F:5-oxoprolinase (ATP-hydrolyzing) activity"/>
    <property type="evidence" value="ECO:0007669"/>
    <property type="project" value="TreeGrafter"/>
</dbReference>
<evidence type="ECO:0000259" key="4">
    <source>
        <dbReference type="Pfam" id="PF05378"/>
    </source>
</evidence>
<gene>
    <name evidence="5" type="ORF">HDU87_000080</name>
</gene>
<dbReference type="GO" id="GO:0005829">
    <property type="term" value="C:cytosol"/>
    <property type="evidence" value="ECO:0007669"/>
    <property type="project" value="TreeGrafter"/>
</dbReference>
<dbReference type="Pfam" id="PF05378">
    <property type="entry name" value="Hydant_A_N"/>
    <property type="match status" value="1"/>
</dbReference>
<evidence type="ECO:0000259" key="2">
    <source>
        <dbReference type="Pfam" id="PF01968"/>
    </source>
</evidence>
<feature type="domain" description="Hydantoinase/oxoprolinase N-terminal" evidence="4">
    <location>
        <begin position="13"/>
        <end position="225"/>
    </location>
</feature>
<proteinExistence type="inferred from homology"/>
<dbReference type="GO" id="GO:0006749">
    <property type="term" value="P:glutathione metabolic process"/>
    <property type="evidence" value="ECO:0007669"/>
    <property type="project" value="TreeGrafter"/>
</dbReference>
<feature type="domain" description="Hydantoinase B/oxoprolinase" evidence="3">
    <location>
        <begin position="742"/>
        <end position="1262"/>
    </location>
</feature>
<feature type="domain" description="Hydantoinase A/oxoprolinase" evidence="2">
    <location>
        <begin position="245"/>
        <end position="539"/>
    </location>
</feature>
<dbReference type="Pfam" id="PF01968">
    <property type="entry name" value="Hydantoinase_A"/>
    <property type="match status" value="1"/>
</dbReference>
<protein>
    <recommendedName>
        <fullName evidence="7">5-oxoprolinase</fullName>
    </recommendedName>
</protein>
<dbReference type="PANTHER" id="PTHR11365">
    <property type="entry name" value="5-OXOPROLINASE RELATED"/>
    <property type="match status" value="1"/>
</dbReference>
<evidence type="ECO:0000313" key="5">
    <source>
        <dbReference type="EMBL" id="KAJ3185459.1"/>
    </source>
</evidence>
<evidence type="ECO:0000313" key="6">
    <source>
        <dbReference type="Proteomes" id="UP001212152"/>
    </source>
</evidence>
<dbReference type="PANTHER" id="PTHR11365:SF2">
    <property type="entry name" value="5-OXOPROLINASE"/>
    <property type="match status" value="1"/>
</dbReference>
<dbReference type="Proteomes" id="UP001212152">
    <property type="component" value="Unassembled WGS sequence"/>
</dbReference>
<comment type="similarity">
    <text evidence="1">Belongs to the oxoprolinase family.</text>
</comment>
<evidence type="ECO:0000256" key="1">
    <source>
        <dbReference type="ARBA" id="ARBA00010403"/>
    </source>
</evidence>